<accession>Q7NDG3</accession>
<dbReference type="PANTHER" id="PTHR35371">
    <property type="entry name" value="INNER MEMBRANE PROTEIN"/>
    <property type="match status" value="1"/>
</dbReference>
<reference evidence="6 7" key="2">
    <citation type="journal article" date="2003" name="DNA Res.">
        <title>Complete genome structure of Gloeobacter violaceus PCC 7421, a cyanobacterium that lacks thylakoids (supplement).</title>
        <authorList>
            <person name="Nakamura Y."/>
            <person name="Kaneko T."/>
            <person name="Sato S."/>
            <person name="Mimuro M."/>
            <person name="Miyashita H."/>
            <person name="Tsuchiya T."/>
            <person name="Sasamoto S."/>
            <person name="Watanabe A."/>
            <person name="Kawashima K."/>
            <person name="Kishida Y."/>
            <person name="Kiyokawa C."/>
            <person name="Kohara M."/>
            <person name="Matsumoto M."/>
            <person name="Matsuno A."/>
            <person name="Nakazaki N."/>
            <person name="Shimpo S."/>
            <person name="Takeuchi C."/>
            <person name="Yamada M."/>
            <person name="Tabata S."/>
        </authorList>
    </citation>
    <scope>NUCLEOTIDE SEQUENCE [LARGE SCALE GENOMIC DNA]</scope>
    <source>
        <strain evidence="7">ATCC 29082 / PCC 7421</strain>
    </source>
</reference>
<dbReference type="Proteomes" id="UP000000557">
    <property type="component" value="Chromosome"/>
</dbReference>
<dbReference type="KEGG" id="gvi:glr4272"/>
<evidence type="ECO:0000256" key="1">
    <source>
        <dbReference type="ARBA" id="ARBA00004370"/>
    </source>
</evidence>
<keyword evidence="2 5" id="KW-0812">Transmembrane</keyword>
<keyword evidence="4 5" id="KW-0472">Membrane</keyword>
<comment type="subcellular location">
    <subcellularLocation>
        <location evidence="1">Membrane</location>
    </subcellularLocation>
</comment>
<dbReference type="Pfam" id="PF01124">
    <property type="entry name" value="MAPEG"/>
    <property type="match status" value="1"/>
</dbReference>
<evidence type="ECO:0000313" key="7">
    <source>
        <dbReference type="Proteomes" id="UP000000557"/>
    </source>
</evidence>
<dbReference type="STRING" id="251221.gene:10761791"/>
<dbReference type="InterPro" id="IPR001129">
    <property type="entry name" value="Membr-assoc_MAPEG"/>
</dbReference>
<dbReference type="InParanoid" id="Q7NDG3"/>
<evidence type="ECO:0000256" key="3">
    <source>
        <dbReference type="ARBA" id="ARBA00022989"/>
    </source>
</evidence>
<dbReference type="eggNOG" id="COG3686">
    <property type="taxonomic scope" value="Bacteria"/>
</dbReference>
<dbReference type="GO" id="GO:0016020">
    <property type="term" value="C:membrane"/>
    <property type="evidence" value="ECO:0007669"/>
    <property type="project" value="UniProtKB-SubCell"/>
</dbReference>
<organism evidence="6 7">
    <name type="scientific">Gloeobacter violaceus (strain ATCC 29082 / PCC 7421)</name>
    <dbReference type="NCBI Taxonomy" id="251221"/>
    <lineage>
        <taxon>Bacteria</taxon>
        <taxon>Bacillati</taxon>
        <taxon>Cyanobacteriota</taxon>
        <taxon>Cyanophyceae</taxon>
        <taxon>Gloeobacterales</taxon>
        <taxon>Gloeobacteraceae</taxon>
        <taxon>Gloeobacter</taxon>
    </lineage>
</organism>
<dbReference type="SUPFAM" id="SSF161084">
    <property type="entry name" value="MAPEG domain-like"/>
    <property type="match status" value="1"/>
</dbReference>
<dbReference type="AlphaFoldDB" id="Q7NDG3"/>
<feature type="transmembrane region" description="Helical" evidence="5">
    <location>
        <begin position="6"/>
        <end position="27"/>
    </location>
</feature>
<dbReference type="PANTHER" id="PTHR35371:SF1">
    <property type="entry name" value="BLR7753 PROTEIN"/>
    <property type="match status" value="1"/>
</dbReference>
<dbReference type="PhylomeDB" id="Q7NDG3"/>
<dbReference type="OrthoDB" id="513661at2"/>
<dbReference type="Gene3D" id="1.20.120.550">
    <property type="entry name" value="Membrane associated eicosanoid/glutathione metabolism-like domain"/>
    <property type="match status" value="1"/>
</dbReference>
<dbReference type="InterPro" id="IPR023352">
    <property type="entry name" value="MAPEG-like_dom_sf"/>
</dbReference>
<evidence type="ECO:0000256" key="5">
    <source>
        <dbReference type="SAM" id="Phobius"/>
    </source>
</evidence>
<protein>
    <submittedName>
        <fullName evidence="6">Glr4272 protein</fullName>
    </submittedName>
</protein>
<dbReference type="RefSeq" id="WP_011144256.1">
    <property type="nucleotide sequence ID" value="NC_005125.1"/>
</dbReference>
<feature type="transmembrane region" description="Helical" evidence="5">
    <location>
        <begin position="113"/>
        <end position="132"/>
    </location>
</feature>
<name>Q7NDG3_GLOVI</name>
<dbReference type="HOGENOM" id="CLU_110778_2_0_3"/>
<sequence length="133" mass="14132">MSGPLLLYGCLAAAAALIYVPFVLVALGRLQVGYDYAAPRATFDKLPPYAQRATWAHQNAFEGFALYTAAVLMVLVSGQTGELANTLAVAYLAFRAGHGLFYIANLPWLRSGMWALAMTCIAGLMAIALGMLG</sequence>
<keyword evidence="3 5" id="KW-1133">Transmembrane helix</keyword>
<evidence type="ECO:0000256" key="2">
    <source>
        <dbReference type="ARBA" id="ARBA00022692"/>
    </source>
</evidence>
<feature type="transmembrane region" description="Helical" evidence="5">
    <location>
        <begin position="64"/>
        <end position="93"/>
    </location>
</feature>
<reference evidence="6 7" key="1">
    <citation type="journal article" date="2003" name="DNA Res.">
        <title>Complete genome structure of Gloeobacter violaceus PCC 7421, a cyanobacterium that lacks thylakoids.</title>
        <authorList>
            <person name="Nakamura Y."/>
            <person name="Kaneko T."/>
            <person name="Sato S."/>
            <person name="Mimuro M."/>
            <person name="Miyashita H."/>
            <person name="Tsuchiya T."/>
            <person name="Sasamoto S."/>
            <person name="Watanabe A."/>
            <person name="Kawashima K."/>
            <person name="Kishida Y."/>
            <person name="Kiyokawa C."/>
            <person name="Kohara M."/>
            <person name="Matsumoto M."/>
            <person name="Matsuno A."/>
            <person name="Nakazaki N."/>
            <person name="Shimpo S."/>
            <person name="Takeuchi C."/>
            <person name="Yamada M."/>
            <person name="Tabata S."/>
        </authorList>
    </citation>
    <scope>NUCLEOTIDE SEQUENCE [LARGE SCALE GENOMIC DNA]</scope>
    <source>
        <strain evidence="7">ATCC 29082 / PCC 7421</strain>
    </source>
</reference>
<gene>
    <name evidence="6" type="ordered locus">glr4272</name>
</gene>
<dbReference type="PATRIC" id="fig|251221.4.peg.4300"/>
<keyword evidence="7" id="KW-1185">Reference proteome</keyword>
<dbReference type="EnsemblBacteria" id="BAC92213">
    <property type="protein sequence ID" value="BAC92213"/>
    <property type="gene ID" value="BAC92213"/>
</dbReference>
<evidence type="ECO:0000313" key="6">
    <source>
        <dbReference type="EMBL" id="BAC92213.1"/>
    </source>
</evidence>
<dbReference type="EMBL" id="BA000045">
    <property type="protein sequence ID" value="BAC92213.1"/>
    <property type="molecule type" value="Genomic_DNA"/>
</dbReference>
<evidence type="ECO:0000256" key="4">
    <source>
        <dbReference type="ARBA" id="ARBA00023136"/>
    </source>
</evidence>
<proteinExistence type="predicted"/>